<dbReference type="VEuPathDB" id="CryptoDB:CmeUKMEL1_01805"/>
<dbReference type="SUPFAM" id="SSF46938">
    <property type="entry name" value="CRAL/TRIO N-terminal domain"/>
    <property type="match status" value="1"/>
</dbReference>
<dbReference type="InterPro" id="IPR036598">
    <property type="entry name" value="GOLD_dom_sf"/>
</dbReference>
<feature type="domain" description="CRAL-TRIO" evidence="2">
    <location>
        <begin position="167"/>
        <end position="350"/>
    </location>
</feature>
<dbReference type="PANTHER" id="PTHR23324:SF83">
    <property type="entry name" value="SEC14-LIKE PROTEIN 2"/>
    <property type="match status" value="1"/>
</dbReference>
<comment type="caution">
    <text evidence="3">The sequence shown here is derived from an EMBL/GenBank/DDBJ whole genome shotgun (WGS) entry which is preliminary data.</text>
</comment>
<dbReference type="CDD" id="cd00170">
    <property type="entry name" value="SEC14"/>
    <property type="match status" value="1"/>
</dbReference>
<evidence type="ECO:0000313" key="3">
    <source>
        <dbReference type="EMBL" id="POM82320.1"/>
    </source>
</evidence>
<feature type="region of interest" description="Disordered" evidence="1">
    <location>
        <begin position="824"/>
        <end position="880"/>
    </location>
</feature>
<dbReference type="Gene3D" id="2.60.120.680">
    <property type="entry name" value="GOLD domain"/>
    <property type="match status" value="1"/>
</dbReference>
<proteinExistence type="predicted"/>
<dbReference type="SMART" id="SM00516">
    <property type="entry name" value="SEC14"/>
    <property type="match status" value="1"/>
</dbReference>
<dbReference type="OrthoDB" id="1434354at2759"/>
<name>A0A2P4YWX4_9CRYT</name>
<feature type="region of interest" description="Disordered" evidence="1">
    <location>
        <begin position="563"/>
        <end position="599"/>
    </location>
</feature>
<protein>
    <submittedName>
        <fullName evidence="3">CRAL/TRIO domain protein</fullName>
    </submittedName>
</protein>
<dbReference type="PROSITE" id="PS50191">
    <property type="entry name" value="CRAL_TRIO"/>
    <property type="match status" value="1"/>
</dbReference>
<evidence type="ECO:0000259" key="2">
    <source>
        <dbReference type="PROSITE" id="PS50191"/>
    </source>
</evidence>
<feature type="compositionally biased region" description="Low complexity" evidence="1">
    <location>
        <begin position="570"/>
        <end position="595"/>
    </location>
</feature>
<sequence>MDKVENIIVKCELKDNNMKGFSDSSSQEKIEVGDLNAMEILQENQHLSTNDQSGYPEIFDQLSNTPLNWDLKIYENFLNLCKNCISQVYNHKEIHNPNETVENCFKAMLNPLRLLRFLIGFNFNITNAFNSFEMHIKWRKEFNMDNVVRPYVITNMVPNNNIEMAPLHNIITRYYPCNLLLRESTQEKTPLKDYYGNIICIERFGLLDETRLLGAVKVEELLLWYSYHMEYRSILLDKLSYESKSLIRATCIIDLFGLSISQVHSSHMITILRRMIQLASDNYPEGMSYVIFVNSPKFFSIVWNSFKSLLAARTVEKILVLDEDYKTKLINIVPISNLPQFLGGLTTDQFSTVPNTGTLLLDCFGLGDDRQTLHIKRMKKEKVSISISKPNTKVFWTWGVLDGEISFSAKFYTDKILKTLNHDNTKNDSNNNNNTDKPINPNNAFLSDNCDNHPDFIINNTSTNNDINYNYHSNSNTNTNNRKYSKNLKKISNINLSPISSIQTLMDQEITLVPMSKFDSTKAYGGSYFSESPGYLVLQWDNSWSLFSGKTVHFVIKTSNKALPEDHNDNVSSNYGNNNDNDSDNINSGSSNDHNVGNSDSNIDNLLDISNLVSHNVALTNVTKKRPSKSHKSVEKKNVNSKRNSKMDKYLSGHNMDLNKSHNNHSLLKSIKKNKHCYNSEVNNTGNCSDNKINKVSNENDKNEISSILNDLNQVYDSSDNYENDSNSECQTNSSFVTAYSRIDEILDLFEYNKNSLLNLNTHTKINNQIGSDNIKKNKKLCNKSIKTFDDNNKLTAGLNPPGINSGLVKLQYKSNQDKNLVEFGKDSSKEDIDNEHNDESYDEEEEENDDNNDDDENDDDEDEEEEEEDDDDEDDDDQANDYKESIKEECNSSQLSIDEMGECNLLVDSLNSSNYTNSSEESLDKELYSGNQRLQIKTINLPNKNQISLETSINIFGFENFGFESSEMSKRKHEELLKYINFTQLQQEYNKNQEFFSPQSSFYCINGPEKAGFKSNKCHFGYLRSKFAKLFIQERNNRNEINIKHKKIGNNYNNISYSLFKNPFFTRIKNKFNKKK</sequence>
<dbReference type="SUPFAM" id="SSF52087">
    <property type="entry name" value="CRAL/TRIO domain"/>
    <property type="match status" value="1"/>
</dbReference>
<feature type="compositionally biased region" description="Basic and acidic residues" evidence="1">
    <location>
        <begin position="824"/>
        <end position="840"/>
    </location>
</feature>
<accession>A0A2P4YWX4</accession>
<evidence type="ECO:0000256" key="1">
    <source>
        <dbReference type="SAM" id="MobiDB-lite"/>
    </source>
</evidence>
<dbReference type="Proteomes" id="UP000236928">
    <property type="component" value="Unassembled WGS sequence"/>
</dbReference>
<gene>
    <name evidence="3" type="ORF">CmeUKMEL1_01805</name>
</gene>
<dbReference type="InterPro" id="IPR001251">
    <property type="entry name" value="CRAL-TRIO_dom"/>
</dbReference>
<keyword evidence="4" id="KW-1185">Reference proteome</keyword>
<evidence type="ECO:0000313" key="4">
    <source>
        <dbReference type="Proteomes" id="UP000236928"/>
    </source>
</evidence>
<dbReference type="GO" id="GO:0005737">
    <property type="term" value="C:cytoplasm"/>
    <property type="evidence" value="ECO:0007669"/>
    <property type="project" value="TreeGrafter"/>
</dbReference>
<organism evidence="3 4">
    <name type="scientific">Cryptosporidium meleagridis</name>
    <dbReference type="NCBI Taxonomy" id="93969"/>
    <lineage>
        <taxon>Eukaryota</taxon>
        <taxon>Sar</taxon>
        <taxon>Alveolata</taxon>
        <taxon>Apicomplexa</taxon>
        <taxon>Conoidasida</taxon>
        <taxon>Coccidia</taxon>
        <taxon>Eucoccidiorida</taxon>
        <taxon>Eimeriorina</taxon>
        <taxon>Cryptosporidiidae</taxon>
        <taxon>Cryptosporidium</taxon>
    </lineage>
</organism>
<feature type="compositionally biased region" description="Low complexity" evidence="1">
    <location>
        <begin position="427"/>
        <end position="443"/>
    </location>
</feature>
<dbReference type="InterPro" id="IPR036273">
    <property type="entry name" value="CRAL/TRIO_N_dom_sf"/>
</dbReference>
<dbReference type="EMBL" id="JIBK01000003">
    <property type="protein sequence ID" value="POM82320.1"/>
    <property type="molecule type" value="Genomic_DNA"/>
</dbReference>
<dbReference type="Gene3D" id="3.40.525.10">
    <property type="entry name" value="CRAL-TRIO lipid binding domain"/>
    <property type="match status" value="1"/>
</dbReference>
<feature type="region of interest" description="Disordered" evidence="1">
    <location>
        <begin position="423"/>
        <end position="444"/>
    </location>
</feature>
<feature type="region of interest" description="Disordered" evidence="1">
    <location>
        <begin position="620"/>
        <end position="648"/>
    </location>
</feature>
<dbReference type="InterPro" id="IPR051064">
    <property type="entry name" value="SEC14/CRAL-TRIO_domain"/>
</dbReference>
<feature type="compositionally biased region" description="Acidic residues" evidence="1">
    <location>
        <begin position="841"/>
        <end position="880"/>
    </location>
</feature>
<dbReference type="PANTHER" id="PTHR23324">
    <property type="entry name" value="SEC14 RELATED PROTEIN"/>
    <property type="match status" value="1"/>
</dbReference>
<reference evidence="3 4" key="1">
    <citation type="submission" date="2014-04" db="EMBL/GenBank/DDBJ databases">
        <title>Comparative Genomics of Cryptosporidium Species.</title>
        <authorList>
            <person name="Silva J.C."/>
            <person name="Su Q."/>
            <person name="Chalmers R."/>
            <person name="Chibucos M.C."/>
            <person name="Elwin K."/>
            <person name="Godinez A."/>
            <person name="Guo F."/>
            <person name="Huynh K."/>
            <person name="Orvis J."/>
            <person name="Ott S."/>
            <person name="Sadzewicz L."/>
            <person name="Sengamalay N."/>
            <person name="Shetty A."/>
            <person name="Sun M."/>
            <person name="Tallon L."/>
            <person name="Xiao L."/>
            <person name="Zhang H."/>
            <person name="Fraser C.M."/>
            <person name="Zhu G."/>
            <person name="Kissinger J."/>
            <person name="Widmer G."/>
        </authorList>
    </citation>
    <scope>NUCLEOTIDE SEQUENCE [LARGE SCALE GENOMIC DNA]</scope>
    <source>
        <strain evidence="3 4">UKMEL1</strain>
    </source>
</reference>
<dbReference type="AlphaFoldDB" id="A0A2P4YWX4"/>
<dbReference type="InterPro" id="IPR036865">
    <property type="entry name" value="CRAL-TRIO_dom_sf"/>
</dbReference>
<dbReference type="SUPFAM" id="SSF101576">
    <property type="entry name" value="Supernatant protein factor (SPF), C-terminal domain"/>
    <property type="match status" value="1"/>
</dbReference>
<dbReference type="Pfam" id="PF00650">
    <property type="entry name" value="CRAL_TRIO"/>
    <property type="match status" value="1"/>
</dbReference>